<sequence length="161" mass="17815">PGAQKGGERILCPMDPSHLIFEAALSKHMLVCPAATHQQYVASQEFYSQNFSRGGFGSLKTLDYEKTTEPIEHLKKIDPSFIKEQWENSESTTQYETKSTQSPDDDKCRAKSSEYHKAAGRLSDKQIASILGHLHDNGLLTNEGAICNENNIELDDGKASA</sequence>
<keyword evidence="4" id="KW-0489">Methyltransferase</keyword>
<feature type="compositionally biased region" description="Basic and acidic residues" evidence="5">
    <location>
        <begin position="104"/>
        <end position="114"/>
    </location>
</feature>
<dbReference type="InterPro" id="IPR022776">
    <property type="entry name" value="TRM13/UPF0224_CHHC_Znf_dom"/>
</dbReference>
<evidence type="ECO:0000256" key="3">
    <source>
        <dbReference type="ARBA" id="ARBA00022833"/>
    </source>
</evidence>
<dbReference type="AlphaFoldDB" id="A0ABD3PD78"/>
<dbReference type="InterPro" id="IPR039044">
    <property type="entry name" value="Trm13"/>
</dbReference>
<feature type="non-terminal residue" evidence="7">
    <location>
        <position position="1"/>
    </location>
</feature>
<keyword evidence="1 4" id="KW-0479">Metal-binding</keyword>
<evidence type="ECO:0000313" key="7">
    <source>
        <dbReference type="EMBL" id="KAL3785729.1"/>
    </source>
</evidence>
<evidence type="ECO:0000256" key="1">
    <source>
        <dbReference type="ARBA" id="ARBA00022723"/>
    </source>
</evidence>
<dbReference type="GO" id="GO:0106050">
    <property type="term" value="F:tRNA 2'-O-methyltransferase activity"/>
    <property type="evidence" value="ECO:0007669"/>
    <property type="project" value="UniProtKB-UniRule"/>
</dbReference>
<keyword evidence="4" id="KW-0819">tRNA processing</keyword>
<evidence type="ECO:0000256" key="2">
    <source>
        <dbReference type="ARBA" id="ARBA00022771"/>
    </source>
</evidence>
<reference evidence="7 8" key="1">
    <citation type="journal article" date="2020" name="G3 (Bethesda)">
        <title>Improved Reference Genome for Cyclotella cryptica CCMP332, a Model for Cell Wall Morphogenesis, Salinity Adaptation, and Lipid Production in Diatoms (Bacillariophyta).</title>
        <authorList>
            <person name="Roberts W.R."/>
            <person name="Downey K.M."/>
            <person name="Ruck E.C."/>
            <person name="Traller J.C."/>
            <person name="Alverson A.J."/>
        </authorList>
    </citation>
    <scope>NUCLEOTIDE SEQUENCE [LARGE SCALE GENOMIC DNA]</scope>
    <source>
        <strain evidence="7 8">CCMP332</strain>
    </source>
</reference>
<proteinExistence type="inferred from homology"/>
<feature type="domain" description="CHHC U11-48K-type" evidence="6">
    <location>
        <begin position="9"/>
        <end position="36"/>
    </location>
</feature>
<dbReference type="PANTHER" id="PTHR12998">
    <property type="entry name" value="TRNA:M(4)X MODIFICATION ENZYME TRM13 HOMOLOG"/>
    <property type="match status" value="1"/>
</dbReference>
<name>A0ABD3PD78_9STRA</name>
<accession>A0ABD3PD78</accession>
<organism evidence="7 8">
    <name type="scientific">Cyclotella cryptica</name>
    <dbReference type="NCBI Taxonomy" id="29204"/>
    <lineage>
        <taxon>Eukaryota</taxon>
        <taxon>Sar</taxon>
        <taxon>Stramenopiles</taxon>
        <taxon>Ochrophyta</taxon>
        <taxon>Bacillariophyta</taxon>
        <taxon>Coscinodiscophyceae</taxon>
        <taxon>Thalassiosirophycidae</taxon>
        <taxon>Stephanodiscales</taxon>
        <taxon>Stephanodiscaceae</taxon>
        <taxon>Cyclotella</taxon>
    </lineage>
</organism>
<dbReference type="EC" id="2.1.1.225" evidence="4"/>
<feature type="region of interest" description="Disordered" evidence="5">
    <location>
        <begin position="85"/>
        <end position="114"/>
    </location>
</feature>
<comment type="catalytic activity">
    <reaction evidence="4">
        <text>adenosine(4) in tRNA(His) + S-adenosyl-L-methionine = 2'-O-methyladenosine(4) in tRNA(His) + S-adenosyl-L-homocysteine + H(+)</text>
        <dbReference type="Rhea" id="RHEA:43196"/>
        <dbReference type="Rhea" id="RHEA-COMP:10401"/>
        <dbReference type="Rhea" id="RHEA-COMP:10402"/>
        <dbReference type="ChEBI" id="CHEBI:15378"/>
        <dbReference type="ChEBI" id="CHEBI:57856"/>
        <dbReference type="ChEBI" id="CHEBI:59789"/>
        <dbReference type="ChEBI" id="CHEBI:74411"/>
        <dbReference type="ChEBI" id="CHEBI:74477"/>
        <dbReference type="EC" id="2.1.1.225"/>
    </reaction>
</comment>
<comment type="similarity">
    <text evidence="4">Belongs to the methyltransferase TRM13 family.</text>
</comment>
<comment type="function">
    <text evidence="4">tRNA methylase which 2'-O-methylates cytidine(4) in tRNA(Pro) and tRNA(Gly)(GCC), and adenosine(4) in tRNA(His).</text>
</comment>
<evidence type="ECO:0000256" key="5">
    <source>
        <dbReference type="SAM" id="MobiDB-lite"/>
    </source>
</evidence>
<dbReference type="GO" id="GO:0008033">
    <property type="term" value="P:tRNA processing"/>
    <property type="evidence" value="ECO:0007669"/>
    <property type="project" value="UniProtKB-KW"/>
</dbReference>
<dbReference type="GO" id="GO:0008270">
    <property type="term" value="F:zinc ion binding"/>
    <property type="evidence" value="ECO:0007669"/>
    <property type="project" value="UniProtKB-KW"/>
</dbReference>
<keyword evidence="4" id="KW-0949">S-adenosyl-L-methionine</keyword>
<feature type="compositionally biased region" description="Polar residues" evidence="5">
    <location>
        <begin position="88"/>
        <end position="102"/>
    </location>
</feature>
<evidence type="ECO:0000259" key="6">
    <source>
        <dbReference type="PROSITE" id="PS51800"/>
    </source>
</evidence>
<dbReference type="PROSITE" id="PS51800">
    <property type="entry name" value="ZF_CHHC_U11_48K"/>
    <property type="match status" value="1"/>
</dbReference>
<protein>
    <recommendedName>
        <fullName evidence="4">tRNA:m(4)X modification enzyme TRM13</fullName>
        <ecNumber evidence="4">2.1.1.225</ecNumber>
    </recommendedName>
</protein>
<keyword evidence="2 4" id="KW-0863">Zinc-finger</keyword>
<dbReference type="PANTHER" id="PTHR12998:SF0">
    <property type="entry name" value="TRNA:M(4)X MODIFICATION ENZYME TRM13 HOMOLOG"/>
    <property type="match status" value="1"/>
</dbReference>
<evidence type="ECO:0000313" key="8">
    <source>
        <dbReference type="Proteomes" id="UP001516023"/>
    </source>
</evidence>
<comment type="caution">
    <text evidence="7">The sequence shown here is derived from an EMBL/GenBank/DDBJ whole genome shotgun (WGS) entry which is preliminary data.</text>
</comment>
<comment type="catalytic activity">
    <reaction evidence="4">
        <text>cytidine(4) in tRNA(Gly)(GCC) + S-adenosyl-L-methionine = 2'-O-methylcytidine(4) in tRNA(Gly)(GCC) + S-adenosyl-L-homocysteine + H(+)</text>
        <dbReference type="Rhea" id="RHEA:43192"/>
        <dbReference type="Rhea" id="RHEA-COMP:10399"/>
        <dbReference type="Rhea" id="RHEA-COMP:10400"/>
        <dbReference type="ChEBI" id="CHEBI:15378"/>
        <dbReference type="ChEBI" id="CHEBI:57856"/>
        <dbReference type="ChEBI" id="CHEBI:59789"/>
        <dbReference type="ChEBI" id="CHEBI:74495"/>
        <dbReference type="ChEBI" id="CHEBI:82748"/>
        <dbReference type="EC" id="2.1.1.225"/>
    </reaction>
</comment>
<keyword evidence="3 4" id="KW-0862">Zinc</keyword>
<keyword evidence="4" id="KW-0808">Transferase</keyword>
<gene>
    <name evidence="7" type="ORF">HJC23_006298</name>
</gene>
<comment type="catalytic activity">
    <reaction evidence="4">
        <text>cytidine(4) in tRNA(Pro) + S-adenosyl-L-methionine = 2'-O-methylcytidine(4) in tRNA(Pro) + S-adenosyl-L-homocysteine + H(+)</text>
        <dbReference type="Rhea" id="RHEA:32767"/>
        <dbReference type="Rhea" id="RHEA-COMP:10397"/>
        <dbReference type="Rhea" id="RHEA-COMP:10398"/>
        <dbReference type="ChEBI" id="CHEBI:15378"/>
        <dbReference type="ChEBI" id="CHEBI:57856"/>
        <dbReference type="ChEBI" id="CHEBI:59789"/>
        <dbReference type="ChEBI" id="CHEBI:74495"/>
        <dbReference type="ChEBI" id="CHEBI:82748"/>
        <dbReference type="EC" id="2.1.1.225"/>
    </reaction>
</comment>
<dbReference type="GO" id="GO:0032259">
    <property type="term" value="P:methylation"/>
    <property type="evidence" value="ECO:0007669"/>
    <property type="project" value="UniProtKB-KW"/>
</dbReference>
<dbReference type="Pfam" id="PF05253">
    <property type="entry name" value="zf-U11-48K"/>
    <property type="match status" value="1"/>
</dbReference>
<dbReference type="EMBL" id="JABMIG020000210">
    <property type="protein sequence ID" value="KAL3785729.1"/>
    <property type="molecule type" value="Genomic_DNA"/>
</dbReference>
<keyword evidence="8" id="KW-1185">Reference proteome</keyword>
<dbReference type="Proteomes" id="UP001516023">
    <property type="component" value="Unassembled WGS sequence"/>
</dbReference>
<evidence type="ECO:0000256" key="4">
    <source>
        <dbReference type="RuleBase" id="RU367103"/>
    </source>
</evidence>